<dbReference type="FunFam" id="1.10.418.10:FF:000009">
    <property type="entry name" value="smoothelin isoform X2"/>
    <property type="match status" value="1"/>
</dbReference>
<dbReference type="OrthoDB" id="61815at2759"/>
<comment type="similarity">
    <text evidence="9">Belongs to the smoothelin family.</text>
</comment>
<evidence type="ECO:0000256" key="9">
    <source>
        <dbReference type="ARBA" id="ARBA00061655"/>
    </source>
</evidence>
<feature type="compositionally biased region" description="Low complexity" evidence="10">
    <location>
        <begin position="299"/>
        <end position="310"/>
    </location>
</feature>
<keyword evidence="3" id="KW-0597">Phosphoprotein</keyword>
<reference evidence="13 14" key="1">
    <citation type="journal article" date="2013" name="Nat. Genet.">
        <title>The genome of the hydatid tapeworm Echinococcus granulosus.</title>
        <authorList>
            <person name="Zheng H."/>
            <person name="Zhang W."/>
            <person name="Zhang L."/>
            <person name="Zhang Z."/>
            <person name="Li J."/>
            <person name="Lu G."/>
            <person name="Zhu Y."/>
            <person name="Wang Y."/>
            <person name="Huang Y."/>
            <person name="Liu J."/>
            <person name="Kang H."/>
            <person name="Chen J."/>
            <person name="Wang L."/>
            <person name="Chen A."/>
            <person name="Yu S."/>
            <person name="Gao Z."/>
            <person name="Jin L."/>
            <person name="Gu W."/>
            <person name="Wang Z."/>
            <person name="Zhao L."/>
            <person name="Shi B."/>
            <person name="Wen H."/>
            <person name="Lin R."/>
            <person name="Jones M.K."/>
            <person name="Brejova B."/>
            <person name="Vinar T."/>
            <person name="Zhao G."/>
            <person name="McManus D.P."/>
            <person name="Chen Z."/>
            <person name="Zhou Y."/>
            <person name="Wang S."/>
        </authorList>
    </citation>
    <scope>NUCLEOTIDE SEQUENCE [LARGE SCALE GENOMIC DNA]</scope>
</reference>
<dbReference type="SUPFAM" id="SSF52540">
    <property type="entry name" value="P-loop containing nucleoside triphosphate hydrolases"/>
    <property type="match status" value="1"/>
</dbReference>
<dbReference type="GO" id="GO:0005829">
    <property type="term" value="C:cytosol"/>
    <property type="evidence" value="ECO:0007669"/>
    <property type="project" value="TreeGrafter"/>
</dbReference>
<evidence type="ECO:0000256" key="4">
    <source>
        <dbReference type="ARBA" id="ARBA00022741"/>
    </source>
</evidence>
<feature type="compositionally biased region" description="Pro residues" evidence="10">
    <location>
        <begin position="747"/>
        <end position="758"/>
    </location>
</feature>
<dbReference type="Pfam" id="PF00307">
    <property type="entry name" value="CH"/>
    <property type="match status" value="1"/>
</dbReference>
<keyword evidence="4" id="KW-0547">Nucleotide-binding</keyword>
<dbReference type="InterPro" id="IPR043358">
    <property type="entry name" value="GNL1-like"/>
</dbReference>
<dbReference type="Gene3D" id="1.10.418.10">
    <property type="entry name" value="Calponin-like domain"/>
    <property type="match status" value="1"/>
</dbReference>
<evidence type="ECO:0000256" key="8">
    <source>
        <dbReference type="ARBA" id="ARBA00040145"/>
    </source>
</evidence>
<dbReference type="Pfam" id="PF01926">
    <property type="entry name" value="MMR_HSR1"/>
    <property type="match status" value="1"/>
</dbReference>
<dbReference type="InterPro" id="IPR027417">
    <property type="entry name" value="P-loop_NTPase"/>
</dbReference>
<evidence type="ECO:0000259" key="11">
    <source>
        <dbReference type="PROSITE" id="PS50021"/>
    </source>
</evidence>
<feature type="region of interest" description="Disordered" evidence="10">
    <location>
        <begin position="299"/>
        <end position="325"/>
    </location>
</feature>
<evidence type="ECO:0000256" key="1">
    <source>
        <dbReference type="ARBA" id="ARBA00004496"/>
    </source>
</evidence>
<dbReference type="GeneID" id="36344385"/>
<dbReference type="GO" id="GO:0000054">
    <property type="term" value="P:ribosomal subunit export from nucleus"/>
    <property type="evidence" value="ECO:0007669"/>
    <property type="project" value="TreeGrafter"/>
</dbReference>
<dbReference type="STRING" id="6210.W6U5Q7"/>
<keyword evidence="2" id="KW-0963">Cytoplasm</keyword>
<dbReference type="PROSITE" id="PS51721">
    <property type="entry name" value="G_CP"/>
    <property type="match status" value="1"/>
</dbReference>
<organism evidence="13 14">
    <name type="scientific">Echinococcus granulosus</name>
    <name type="common">Hydatid tapeworm</name>
    <dbReference type="NCBI Taxonomy" id="6210"/>
    <lineage>
        <taxon>Eukaryota</taxon>
        <taxon>Metazoa</taxon>
        <taxon>Spiralia</taxon>
        <taxon>Lophotrochozoa</taxon>
        <taxon>Platyhelminthes</taxon>
        <taxon>Cestoda</taxon>
        <taxon>Eucestoda</taxon>
        <taxon>Cyclophyllidea</taxon>
        <taxon>Taeniidae</taxon>
        <taxon>Echinococcus</taxon>
        <taxon>Echinococcus granulosus group</taxon>
    </lineage>
</organism>
<evidence type="ECO:0000256" key="7">
    <source>
        <dbReference type="ARBA" id="ARBA00023134"/>
    </source>
</evidence>
<dbReference type="SMART" id="SM00033">
    <property type="entry name" value="CH"/>
    <property type="match status" value="1"/>
</dbReference>
<evidence type="ECO:0000256" key="5">
    <source>
        <dbReference type="ARBA" id="ARBA00022801"/>
    </source>
</evidence>
<keyword evidence="14" id="KW-1185">Reference proteome</keyword>
<dbReference type="KEGG" id="egl:EGR_08670"/>
<dbReference type="RefSeq" id="XP_024347689.1">
    <property type="nucleotide sequence ID" value="XM_024497919.1"/>
</dbReference>
<keyword evidence="6" id="KW-0175">Coiled coil</keyword>
<proteinExistence type="inferred from homology"/>
<keyword evidence="7" id="KW-0342">GTP-binding</keyword>
<sequence length="758" mass="85256">MRLFENHRLANQRVKLEATMPKKKYLGRALVRQNKRKDRRPFNYANPEDSPDWCHLPVKSITQETTLDDFLHTADLSNRDFAAQKVNVRVLSKAEIVGIITPEERARRKVLMQQNKSALTVLKRPKINRNMTKEEIANAEQGAYLSWRRDLARLEQLDGIVITPYERNLEFWRQLWQVVERSDVLVQVVDARQPLLFFSTSLNDYIREVDSHKGTVVLINKSDFLTRNQRDAWAKYFDSVGVRVLFFSALNSQSQLSVQSIREGHGPSSIPEETKEELEAEILQDSLSVDEMCKDFDESSLTSSETSTMHGESEEEGGGEASSESYSSAADVLKEKIEVVNGCDVLSVHELIDELTHLGTRHGDFPYLTVGFLGYPNVGKSSTLNALCGAKKTPVSATPGKTKHFQTIFLQPDLQLCDCPGMVMPSFVYTQEDLVVAGILPIDEMRDCIPPIRVICEQIPREVLTALYGISIRPPKEFEDPNRPPTPHELLAAYAYLAKILCDDDPKGVEPHKWSIDFQSRERSQGLRCVIGWGGDMISCFCATLRAHTRGACMSSPSKCAYVGNFVRDKHGHRPIRLLLTSPLTTENDVEENTANNPFKQADKAANPAGAKPNFLASKRSGAASAKEIMLHWCQVMTKGYPHVEVKNFGSSWADGMAFCALIHHFYPDAFDFSTLKPENRRANFELAFKTAEELGNVAPLLEMEDLLRTKVPDWKCIFTQIQLYYRRFQLEQGANANKPPVGLHPSAPPPNPEGSSA</sequence>
<dbReference type="PROSITE" id="PS50021">
    <property type="entry name" value="CH"/>
    <property type="match status" value="1"/>
</dbReference>
<dbReference type="InterPro" id="IPR036872">
    <property type="entry name" value="CH_dom_sf"/>
</dbReference>
<gene>
    <name evidence="13" type="ORF">EGR_08670</name>
</gene>
<dbReference type="AlphaFoldDB" id="W6U5Q7"/>
<dbReference type="Gene3D" id="3.40.50.300">
    <property type="entry name" value="P-loop containing nucleotide triphosphate hydrolases"/>
    <property type="match status" value="1"/>
</dbReference>
<feature type="domain" description="Calponin-homology (CH)" evidence="11">
    <location>
        <begin position="624"/>
        <end position="730"/>
    </location>
</feature>
<evidence type="ECO:0000256" key="2">
    <source>
        <dbReference type="ARBA" id="ARBA00022490"/>
    </source>
</evidence>
<dbReference type="CDD" id="cd21200">
    <property type="entry name" value="CH_SMTN-like"/>
    <property type="match status" value="1"/>
</dbReference>
<dbReference type="InterPro" id="IPR006073">
    <property type="entry name" value="GTP-bd"/>
</dbReference>
<comment type="subcellular location">
    <subcellularLocation>
        <location evidence="1">Cytoplasm</location>
    </subcellularLocation>
</comment>
<dbReference type="PANTHER" id="PTHR45709">
    <property type="entry name" value="LARGE SUBUNIT GTPASE 1 HOMOLOG-RELATED"/>
    <property type="match status" value="1"/>
</dbReference>
<dbReference type="InterPro" id="IPR001715">
    <property type="entry name" value="CH_dom"/>
</dbReference>
<accession>W6U5Q7</accession>
<dbReference type="GO" id="GO:0005525">
    <property type="term" value="F:GTP binding"/>
    <property type="evidence" value="ECO:0007669"/>
    <property type="project" value="UniProtKB-KW"/>
</dbReference>
<evidence type="ECO:0000313" key="14">
    <source>
        <dbReference type="Proteomes" id="UP000019149"/>
    </source>
</evidence>
<dbReference type="PANTHER" id="PTHR45709:SF2">
    <property type="entry name" value="LARGE SUBUNIT GTPASE 1 HOMOLOG"/>
    <property type="match status" value="1"/>
</dbReference>
<keyword evidence="5" id="KW-0378">Hydrolase</keyword>
<evidence type="ECO:0000256" key="3">
    <source>
        <dbReference type="ARBA" id="ARBA00022553"/>
    </source>
</evidence>
<dbReference type="SUPFAM" id="SSF47576">
    <property type="entry name" value="Calponin-homology domain, CH-domain"/>
    <property type="match status" value="1"/>
</dbReference>
<dbReference type="Proteomes" id="UP000019149">
    <property type="component" value="Unassembled WGS sequence"/>
</dbReference>
<feature type="domain" description="CP-type G" evidence="12">
    <location>
        <begin position="172"/>
        <end position="425"/>
    </location>
</feature>
<dbReference type="CDD" id="cd01857">
    <property type="entry name" value="HSR1_MMR1"/>
    <property type="match status" value="1"/>
</dbReference>
<protein>
    <recommendedName>
        <fullName evidence="8">Large subunit GTPase 1 homolog</fullName>
    </recommendedName>
</protein>
<evidence type="ECO:0000259" key="12">
    <source>
        <dbReference type="PROSITE" id="PS51721"/>
    </source>
</evidence>
<feature type="region of interest" description="Disordered" evidence="10">
    <location>
        <begin position="737"/>
        <end position="758"/>
    </location>
</feature>
<dbReference type="CTD" id="36344385"/>
<evidence type="ECO:0000256" key="6">
    <source>
        <dbReference type="ARBA" id="ARBA00023054"/>
    </source>
</evidence>
<comment type="caution">
    <text evidence="13">The sequence shown here is derived from an EMBL/GenBank/DDBJ whole genome shotgun (WGS) entry which is preliminary data.</text>
</comment>
<dbReference type="GO" id="GO:0003924">
    <property type="term" value="F:GTPase activity"/>
    <property type="evidence" value="ECO:0007669"/>
    <property type="project" value="InterPro"/>
</dbReference>
<evidence type="ECO:0000256" key="10">
    <source>
        <dbReference type="SAM" id="MobiDB-lite"/>
    </source>
</evidence>
<name>W6U5Q7_ECHGR</name>
<dbReference type="EMBL" id="APAU02000114">
    <property type="protein sequence ID" value="EUB56493.1"/>
    <property type="molecule type" value="Genomic_DNA"/>
</dbReference>
<dbReference type="InterPro" id="IPR030378">
    <property type="entry name" value="G_CP_dom"/>
</dbReference>
<evidence type="ECO:0000313" key="13">
    <source>
        <dbReference type="EMBL" id="EUB56493.1"/>
    </source>
</evidence>